<accession>A0A1I4QC95</accession>
<reference evidence="3" key="1">
    <citation type="submission" date="2016-10" db="EMBL/GenBank/DDBJ databases">
        <authorList>
            <person name="Varghese N."/>
            <person name="Submissions S."/>
        </authorList>
    </citation>
    <scope>NUCLEOTIDE SEQUENCE [LARGE SCALE GENOMIC DNA]</scope>
    <source>
        <strain evidence="3">CGMCC 1.7061</strain>
    </source>
</reference>
<dbReference type="RefSeq" id="WP_092022652.1">
    <property type="nucleotide sequence ID" value="NZ_FOUE01000003.1"/>
</dbReference>
<evidence type="ECO:0000259" key="1">
    <source>
        <dbReference type="PROSITE" id="PS51708"/>
    </source>
</evidence>
<dbReference type="STRING" id="488535.SAMN04487963_2307"/>
<dbReference type="Pfam" id="PF05235">
    <property type="entry name" value="CHAD"/>
    <property type="match status" value="1"/>
</dbReference>
<protein>
    <submittedName>
        <fullName evidence="2">CHAD domain-containing protein</fullName>
    </submittedName>
</protein>
<sequence>MRYRLKPKRALGSELRSLYRSLNENLALALLMACREPERGVHLARRGCKELRALIRLLGGGAANQRFYRSLAAGLSAERDTAVMPATWQMLQANMPLLQSKAFHPVGHWLAELAETPAALDGRDAMFLGLAQEAEARCHREPEFEIPEGIAALELRVAWVYRRARRAQLMARKTGVADDFHRFRRRSKDLYYSLRFLKPLMSAPGRRLVGQLKALTELQGLANDVAVLDEYLAANADRLKLTQVSWNRLRRALIMGEQQLQAEVYERAGPILAAGPAQFVRTLKLSG</sequence>
<proteinExistence type="predicted"/>
<dbReference type="EMBL" id="FOUE01000003">
    <property type="protein sequence ID" value="SFM37644.1"/>
    <property type="molecule type" value="Genomic_DNA"/>
</dbReference>
<gene>
    <name evidence="2" type="ORF">SAMN04487963_2307</name>
</gene>
<feature type="domain" description="CHAD" evidence="1">
    <location>
        <begin position="4"/>
        <end position="271"/>
    </location>
</feature>
<dbReference type="InterPro" id="IPR007899">
    <property type="entry name" value="CHAD_dom"/>
</dbReference>
<dbReference type="PROSITE" id="PS51708">
    <property type="entry name" value="CHAD"/>
    <property type="match status" value="1"/>
</dbReference>
<organism evidence="2 3">
    <name type="scientific">Marinobacter zhejiangensis</name>
    <dbReference type="NCBI Taxonomy" id="488535"/>
    <lineage>
        <taxon>Bacteria</taxon>
        <taxon>Pseudomonadati</taxon>
        <taxon>Pseudomonadota</taxon>
        <taxon>Gammaproteobacteria</taxon>
        <taxon>Pseudomonadales</taxon>
        <taxon>Marinobacteraceae</taxon>
        <taxon>Marinobacter</taxon>
    </lineage>
</organism>
<dbReference type="Gene3D" id="1.40.20.10">
    <property type="entry name" value="CHAD domain"/>
    <property type="match status" value="1"/>
</dbReference>
<name>A0A1I4QC95_9GAMM</name>
<evidence type="ECO:0000313" key="2">
    <source>
        <dbReference type="EMBL" id="SFM37644.1"/>
    </source>
</evidence>
<evidence type="ECO:0000313" key="3">
    <source>
        <dbReference type="Proteomes" id="UP000198519"/>
    </source>
</evidence>
<dbReference type="Proteomes" id="UP000198519">
    <property type="component" value="Unassembled WGS sequence"/>
</dbReference>
<dbReference type="AlphaFoldDB" id="A0A1I4QC95"/>
<dbReference type="SMART" id="SM00880">
    <property type="entry name" value="CHAD"/>
    <property type="match status" value="1"/>
</dbReference>
<dbReference type="OrthoDB" id="9810907at2"/>
<dbReference type="InterPro" id="IPR038186">
    <property type="entry name" value="CHAD_dom_sf"/>
</dbReference>
<keyword evidence="3" id="KW-1185">Reference proteome</keyword>